<dbReference type="Gene3D" id="3.40.190.10">
    <property type="entry name" value="Periplasmic binding protein-like II"/>
    <property type="match status" value="1"/>
</dbReference>
<reference evidence="2 3" key="1">
    <citation type="submission" date="2018-08" db="EMBL/GenBank/DDBJ databases">
        <title>Recombination of ecologically and evolutionarily significant loci maintains genetic cohesion in the Pseudomonas syringae species complex.</title>
        <authorList>
            <person name="Dillon M."/>
            <person name="Thakur S."/>
            <person name="Almeida R.N.D."/>
            <person name="Weir B.S."/>
            <person name="Guttman D.S."/>
        </authorList>
    </citation>
    <scope>NUCLEOTIDE SEQUENCE [LARGE SCALE GENOMIC DNA]</scope>
    <source>
        <strain evidence="2 3">ICMP 11947</strain>
    </source>
</reference>
<proteinExistence type="inferred from homology"/>
<dbReference type="CDD" id="cd07012">
    <property type="entry name" value="PBP2_Bug_TTT"/>
    <property type="match status" value="1"/>
</dbReference>
<dbReference type="InterPro" id="IPR042100">
    <property type="entry name" value="Bug_dom1"/>
</dbReference>
<sequence>MRLNNKNNKSLNGVTPCLRPPRLTSPWSTSRRGLLCTLLPLPASKQHTSANARPCDTALRFHHARDKSACWTASLCQKQQYLWRLNMKFSLRHVAATAGCMLIASQLLAEPKRPECIAPASPGGGFDLTCKLVQSALINEKILTSPMRVTYMPGGVGAVAYNAVVAQRPADAGTLVAWSSGSLLNLAQGKFGRFDENAVRWLAAVGTSYGAIAVKSDSPYKNLDDLVQALKADPSKVVIGSGGTVGSQDWMQTALIAKVAGINPRALRYVALEGGGEIATALLGGHIQVGSTDISDSMPHILSGDMRLLAVFAEKRIDEPEMKDIPTAKEQGYDIVWPVVRGFYLGPKVSDEDYNWWKASFDKILASEDFAKLRDQRELFPFAMSGAELDTYVKKQVADYKVMAKEFGLIQ</sequence>
<evidence type="ECO:0000256" key="1">
    <source>
        <dbReference type="ARBA" id="ARBA00006987"/>
    </source>
</evidence>
<protein>
    <submittedName>
        <fullName evidence="2">Tripartite tricarboxylate transport system protein TctC</fullName>
    </submittedName>
</protein>
<organism evidence="2 3">
    <name type="scientific">Pseudomonas syringae pv. apii</name>
    <dbReference type="NCBI Taxonomy" id="81036"/>
    <lineage>
        <taxon>Bacteria</taxon>
        <taxon>Pseudomonadati</taxon>
        <taxon>Pseudomonadota</taxon>
        <taxon>Gammaproteobacteria</taxon>
        <taxon>Pseudomonadales</taxon>
        <taxon>Pseudomonadaceae</taxon>
        <taxon>Pseudomonas</taxon>
    </lineage>
</organism>
<accession>A0A3M5WWS1</accession>
<dbReference type="AlphaFoldDB" id="A0A3M5WWS1"/>
<comment type="caution">
    <text evidence="2">The sequence shown here is derived from an EMBL/GenBank/DDBJ whole genome shotgun (WGS) entry which is preliminary data.</text>
</comment>
<comment type="similarity">
    <text evidence="1">Belongs to the UPF0065 (bug) family.</text>
</comment>
<dbReference type="Gene3D" id="3.40.190.150">
    <property type="entry name" value="Bordetella uptake gene, domain 1"/>
    <property type="match status" value="1"/>
</dbReference>
<evidence type="ECO:0000313" key="2">
    <source>
        <dbReference type="EMBL" id="RMU74093.1"/>
    </source>
</evidence>
<dbReference type="Proteomes" id="UP000271152">
    <property type="component" value="Unassembled WGS sequence"/>
</dbReference>
<name>A0A3M5WWS1_9PSED</name>
<dbReference type="PANTHER" id="PTHR42928">
    <property type="entry name" value="TRICARBOXYLATE-BINDING PROTEIN"/>
    <property type="match status" value="1"/>
</dbReference>
<dbReference type="SUPFAM" id="SSF53850">
    <property type="entry name" value="Periplasmic binding protein-like II"/>
    <property type="match status" value="1"/>
</dbReference>
<evidence type="ECO:0000313" key="3">
    <source>
        <dbReference type="Proteomes" id="UP000271152"/>
    </source>
</evidence>
<dbReference type="Pfam" id="PF03401">
    <property type="entry name" value="TctC"/>
    <property type="match status" value="1"/>
</dbReference>
<gene>
    <name evidence="2" type="ORF">ALP23_04843</name>
</gene>
<dbReference type="InterPro" id="IPR005064">
    <property type="entry name" value="BUG"/>
</dbReference>
<dbReference type="EMBL" id="RBUG01000056">
    <property type="protein sequence ID" value="RMU74093.1"/>
    <property type="molecule type" value="Genomic_DNA"/>
</dbReference>
<dbReference type="PANTHER" id="PTHR42928:SF3">
    <property type="entry name" value="UPF0065 PROTEIN YFLP"/>
    <property type="match status" value="1"/>
</dbReference>